<dbReference type="Proteomes" id="UP000018766">
    <property type="component" value="Unassembled WGS sequence"/>
</dbReference>
<dbReference type="EC" id="2.5.1.-" evidence="4"/>
<keyword evidence="8" id="KW-1185">Reference proteome</keyword>
<dbReference type="InterPro" id="IPR036451">
    <property type="entry name" value="CblAdoTrfase-like_sf"/>
</dbReference>
<protein>
    <recommendedName>
        <fullName evidence="4">Cobalamin adenosyltransferase</fullName>
        <ecNumber evidence="4">2.5.1.-</ecNumber>
    </recommendedName>
</protein>
<keyword evidence="2 4" id="KW-0547">Nucleotide-binding</keyword>
<dbReference type="AlphaFoldDB" id="V8FXA8"/>
<dbReference type="NCBIfam" id="TIGR00636">
    <property type="entry name" value="PduO_Nterm"/>
    <property type="match status" value="1"/>
</dbReference>
<evidence type="ECO:0000256" key="3">
    <source>
        <dbReference type="ARBA" id="ARBA00022840"/>
    </source>
</evidence>
<comment type="similarity">
    <text evidence="4">Belongs to the Cob(I)alamin adenosyltransferase family.</text>
</comment>
<dbReference type="EMBL" id="AYSV01000100">
    <property type="protein sequence ID" value="ETD68914.1"/>
    <property type="molecule type" value="Genomic_DNA"/>
</dbReference>
<dbReference type="OrthoDB" id="9778896at2"/>
<dbReference type="RefSeq" id="WP_023952076.1">
    <property type="nucleotide sequence ID" value="NZ_AYSV01000100.1"/>
</dbReference>
<feature type="region of interest" description="Disordered" evidence="5">
    <location>
        <begin position="1"/>
        <end position="24"/>
    </location>
</feature>
<keyword evidence="1 4" id="KW-0808">Transferase</keyword>
<dbReference type="SUPFAM" id="SSF89028">
    <property type="entry name" value="Cobalamin adenosyltransferase-like"/>
    <property type="match status" value="1"/>
</dbReference>
<proteinExistence type="inferred from homology"/>
<evidence type="ECO:0000256" key="4">
    <source>
        <dbReference type="RuleBase" id="RU366026"/>
    </source>
</evidence>
<comment type="catalytic activity">
    <reaction evidence="4">
        <text>2 cob(II)alamin + AH2 + 2 ATP = 2 adenosylcob(III)alamin + 2 triphosphate + A + 2 H(+)</text>
        <dbReference type="Rhea" id="RHEA:53304"/>
        <dbReference type="ChEBI" id="CHEBI:13193"/>
        <dbReference type="ChEBI" id="CHEBI:15378"/>
        <dbReference type="ChEBI" id="CHEBI:16304"/>
        <dbReference type="ChEBI" id="CHEBI:17499"/>
        <dbReference type="ChEBI" id="CHEBI:18036"/>
        <dbReference type="ChEBI" id="CHEBI:18408"/>
        <dbReference type="ChEBI" id="CHEBI:30616"/>
    </reaction>
</comment>
<evidence type="ECO:0000256" key="5">
    <source>
        <dbReference type="SAM" id="MobiDB-lite"/>
    </source>
</evidence>
<dbReference type="PATRIC" id="fig|1414851.3.peg.1973"/>
<evidence type="ECO:0000313" key="8">
    <source>
        <dbReference type="Proteomes" id="UP000018766"/>
    </source>
</evidence>
<gene>
    <name evidence="7" type="ORF">V757_09520</name>
</gene>
<name>V8FXA8_9BURK</name>
<comment type="caution">
    <text evidence="7">The sequence shown here is derived from an EMBL/GenBank/DDBJ whole genome shotgun (WGS) entry which is preliminary data.</text>
</comment>
<keyword evidence="3 4" id="KW-0067">ATP-binding</keyword>
<reference evidence="7 8" key="1">
    <citation type="submission" date="2013-11" db="EMBL/GenBank/DDBJ databases">
        <title>Genomic analysis of Pelistega sp. HM-7.</title>
        <authorList>
            <person name="Kumbhare S.V."/>
            <person name="Shetty S.A."/>
            <person name="Sharma O."/>
            <person name="Dhotre D.P."/>
        </authorList>
    </citation>
    <scope>NUCLEOTIDE SEQUENCE [LARGE SCALE GENOMIC DNA]</scope>
    <source>
        <strain evidence="7 8">HM-7</strain>
    </source>
</reference>
<feature type="compositionally biased region" description="Polar residues" evidence="5">
    <location>
        <begin position="1"/>
        <end position="22"/>
    </location>
</feature>
<dbReference type="GO" id="GO:0005524">
    <property type="term" value="F:ATP binding"/>
    <property type="evidence" value="ECO:0007669"/>
    <property type="project" value="UniProtKB-UniRule"/>
</dbReference>
<dbReference type="Gene3D" id="1.20.1200.10">
    <property type="entry name" value="Cobalamin adenosyltransferase-like"/>
    <property type="match status" value="1"/>
</dbReference>
<evidence type="ECO:0000313" key="7">
    <source>
        <dbReference type="EMBL" id="ETD68914.1"/>
    </source>
</evidence>
<evidence type="ECO:0000256" key="1">
    <source>
        <dbReference type="ARBA" id="ARBA00022679"/>
    </source>
</evidence>
<dbReference type="PANTHER" id="PTHR12213:SF0">
    <property type="entry name" value="CORRINOID ADENOSYLTRANSFERASE MMAB"/>
    <property type="match status" value="1"/>
</dbReference>
<dbReference type="InterPro" id="IPR016030">
    <property type="entry name" value="CblAdoTrfase-like"/>
</dbReference>
<dbReference type="GO" id="GO:0009236">
    <property type="term" value="P:cobalamin biosynthetic process"/>
    <property type="evidence" value="ECO:0007669"/>
    <property type="project" value="UniProtKB-UniRule"/>
</dbReference>
<dbReference type="InterPro" id="IPR029499">
    <property type="entry name" value="PduO-typ"/>
</dbReference>
<organism evidence="7 8">
    <name type="scientific">Pelistega indica</name>
    <dbReference type="NCBI Taxonomy" id="1414851"/>
    <lineage>
        <taxon>Bacteria</taxon>
        <taxon>Pseudomonadati</taxon>
        <taxon>Pseudomonadota</taxon>
        <taxon>Betaproteobacteria</taxon>
        <taxon>Burkholderiales</taxon>
        <taxon>Alcaligenaceae</taxon>
        <taxon>Pelistega</taxon>
    </lineage>
</organism>
<evidence type="ECO:0000259" key="6">
    <source>
        <dbReference type="Pfam" id="PF01923"/>
    </source>
</evidence>
<dbReference type="PANTHER" id="PTHR12213">
    <property type="entry name" value="CORRINOID ADENOSYLTRANSFERASE"/>
    <property type="match status" value="1"/>
</dbReference>
<feature type="domain" description="Cobalamin adenosyltransferase-like" evidence="6">
    <location>
        <begin position="9"/>
        <end position="154"/>
    </location>
</feature>
<accession>V8FXA8</accession>
<evidence type="ECO:0000256" key="2">
    <source>
        <dbReference type="ARBA" id="ARBA00022741"/>
    </source>
</evidence>
<sequence length="158" mass="17482">MQTNRLDQIVTKSGDQGTTSLGDGQRIKKNHHRIECLGCLDELNATIGLLISAFLNEKHPSSIQAELQYVQHCLFDAGAEVCIPGYNTLTMQHIQRIEGFISVYLENLPALKEFILPGGCAASAQAHICRTVTRRAERQLVALNEQEPISDVSLQLLK</sequence>
<keyword evidence="4" id="KW-0169">Cobalamin biosynthesis</keyword>
<dbReference type="Pfam" id="PF01923">
    <property type="entry name" value="Cob_adeno_trans"/>
    <property type="match status" value="1"/>
</dbReference>
<dbReference type="GO" id="GO:0008817">
    <property type="term" value="F:corrinoid adenosyltransferase activity"/>
    <property type="evidence" value="ECO:0007669"/>
    <property type="project" value="TreeGrafter"/>
</dbReference>